<feature type="coiled-coil region" evidence="1">
    <location>
        <begin position="236"/>
        <end position="263"/>
    </location>
</feature>
<keyword evidence="1" id="KW-0175">Coiled coil</keyword>
<keyword evidence="3" id="KW-1185">Reference proteome</keyword>
<dbReference type="AlphaFoldDB" id="A0A8S3W6I6"/>
<evidence type="ECO:0000313" key="2">
    <source>
        <dbReference type="EMBL" id="CAG4944454.1"/>
    </source>
</evidence>
<evidence type="ECO:0000313" key="3">
    <source>
        <dbReference type="Proteomes" id="UP000691718"/>
    </source>
</evidence>
<reference evidence="2" key="1">
    <citation type="submission" date="2021-04" db="EMBL/GenBank/DDBJ databases">
        <authorList>
            <person name="Tunstrom K."/>
        </authorList>
    </citation>
    <scope>NUCLEOTIDE SEQUENCE</scope>
</reference>
<dbReference type="Proteomes" id="UP000691718">
    <property type="component" value="Unassembled WGS sequence"/>
</dbReference>
<proteinExistence type="predicted"/>
<protein>
    <submittedName>
        <fullName evidence="2">(apollo) hypothetical protein</fullName>
    </submittedName>
</protein>
<dbReference type="OrthoDB" id="2195431at2759"/>
<evidence type="ECO:0000256" key="1">
    <source>
        <dbReference type="SAM" id="Coils"/>
    </source>
</evidence>
<comment type="caution">
    <text evidence="2">The sequence shown here is derived from an EMBL/GenBank/DDBJ whole genome shotgun (WGS) entry which is preliminary data.</text>
</comment>
<name>A0A8S3W6I6_PARAO</name>
<gene>
    <name evidence="2" type="ORF">PAPOLLO_LOCUS2861</name>
</gene>
<sequence length="643" mass="72007">MHRLFAELEPSVTVTEQNLADRVRYILRSNTFDVTELERLRREAVPSSGENAAAEDAAPQLAEQTANVDAAVNTPVVVDSNDDGTVAQELKLEQMRSTLEEAIVETRSTTLENRPRLPRLALSKRNRAVVRALNPMLVTYLEASRDLCETDSILFGAALAVCRIIGAKLSTAGRATGQSSAIPAWRIRIEERIAKARALIGRLICFRSGNTRPRIVRTVRMAFAGTNVSLFQPDIMQKLTERIDDLKQRIAAWGKRIRRYTERSTRFNQNRLFQSDQKRLYKSLERPIVSGTGHAPNQADMVVFWRSLWSEPVNHNEGPWTEVVASQCASITPMDPVIITPDDVAEAVRRAPNWKSPGLDGLHHYWLKGFMVCHSVLARQFQEALNQKSLPSLFTTGITHLVPKDQGATDPSKYRPITAKGGEIGGFAYRARMHRLFTELEPSITVTEQNLADRVRYILRSNIFDGAELERLRREAVPSSNENATTEGAVPQVAEQPAHVDAAVNTPVVADSNDDGTFTQELEIEQMRSTLEEAIMETRSTPLENRPRLPRIALSKRNRAVVRALNPMLVTYLEASRDLCETDSILFCAALTVCRIIGAKLSTAGRTTGQSTAIPAWRTRIEERIAKTNKSWFKFFGTKKNKQ</sequence>
<accession>A0A8S3W6I6</accession>
<dbReference type="EMBL" id="CAJQZP010000191">
    <property type="protein sequence ID" value="CAG4944454.1"/>
    <property type="molecule type" value="Genomic_DNA"/>
</dbReference>
<organism evidence="2 3">
    <name type="scientific">Parnassius apollo</name>
    <name type="common">Apollo butterfly</name>
    <name type="synonym">Papilio apollo</name>
    <dbReference type="NCBI Taxonomy" id="110799"/>
    <lineage>
        <taxon>Eukaryota</taxon>
        <taxon>Metazoa</taxon>
        <taxon>Ecdysozoa</taxon>
        <taxon>Arthropoda</taxon>
        <taxon>Hexapoda</taxon>
        <taxon>Insecta</taxon>
        <taxon>Pterygota</taxon>
        <taxon>Neoptera</taxon>
        <taxon>Endopterygota</taxon>
        <taxon>Lepidoptera</taxon>
        <taxon>Glossata</taxon>
        <taxon>Ditrysia</taxon>
        <taxon>Papilionoidea</taxon>
        <taxon>Papilionidae</taxon>
        <taxon>Parnassiinae</taxon>
        <taxon>Parnassini</taxon>
        <taxon>Parnassius</taxon>
        <taxon>Parnassius</taxon>
    </lineage>
</organism>